<gene>
    <name evidence="2" type="ORF">DSL64_16075</name>
</gene>
<sequence>MNSRFCSPGKLLPYLLYLLLSFLLMLCWRPAKAQQVKAPFRSLSIGDTVPDVIIQNVLNYKTPTAKVSDFRGKLLILDFWAYWCSPCVYMIPRMDSLQKQFEGKIQFLAVTTEPTAKVAGFRVKHEKRFGKRIAHPEVVSDTVLSRMFYHSTFPHYVWIDQTGVVRAITDMKQVNAETISSLLQKSNQVISEKKDAVRIPYSEKLPLLANGNGGDGSKMLYHSVMTSYTPGIPGGFSLNNQPNEGKRITVRNCSRLWLYRIAYAQPGKWFDQGSVVIESDSASALTSKLYGADYRNWLDNGHGFCYELIVPASLSEKTNQLMRKDLENLFPEFSASVELRRKKCLVLQLTGDKSKLESSSKGPVHVQVDRFGWQLNNATLSMLVDRINKSQNHPIPVVDQTGLKERVNLQIESGLSDLKALNVELARYGLKMTETELEQDVLVIRDNLSASVR</sequence>
<evidence type="ECO:0000313" key="3">
    <source>
        <dbReference type="Proteomes" id="UP000256373"/>
    </source>
</evidence>
<comment type="caution">
    <text evidence="2">The sequence shown here is derived from an EMBL/GenBank/DDBJ whole genome shotgun (WGS) entry which is preliminary data.</text>
</comment>
<dbReference type="Gene3D" id="3.40.30.10">
    <property type="entry name" value="Glutaredoxin"/>
    <property type="match status" value="1"/>
</dbReference>
<dbReference type="InterPro" id="IPR050553">
    <property type="entry name" value="Thioredoxin_ResA/DsbE_sf"/>
</dbReference>
<keyword evidence="3" id="KW-1185">Reference proteome</keyword>
<dbReference type="PANTHER" id="PTHR42852">
    <property type="entry name" value="THIOL:DISULFIDE INTERCHANGE PROTEIN DSBE"/>
    <property type="match status" value="1"/>
</dbReference>
<protein>
    <recommendedName>
        <fullName evidence="1">Thioredoxin domain-containing protein</fullName>
    </recommendedName>
</protein>
<dbReference type="SUPFAM" id="SSF52833">
    <property type="entry name" value="Thioredoxin-like"/>
    <property type="match status" value="1"/>
</dbReference>
<evidence type="ECO:0000259" key="1">
    <source>
        <dbReference type="PROSITE" id="PS51352"/>
    </source>
</evidence>
<dbReference type="PROSITE" id="PS51352">
    <property type="entry name" value="THIOREDOXIN_2"/>
    <property type="match status" value="1"/>
</dbReference>
<dbReference type="RefSeq" id="WP_115831934.1">
    <property type="nucleotide sequence ID" value="NZ_QNUL01000012.1"/>
</dbReference>
<dbReference type="InterPro" id="IPR036249">
    <property type="entry name" value="Thioredoxin-like_sf"/>
</dbReference>
<dbReference type="Proteomes" id="UP000256373">
    <property type="component" value="Unassembled WGS sequence"/>
</dbReference>
<evidence type="ECO:0000313" key="2">
    <source>
        <dbReference type="EMBL" id="REA60189.1"/>
    </source>
</evidence>
<dbReference type="AlphaFoldDB" id="A0A3D8Y9K1"/>
<dbReference type="InterPro" id="IPR000866">
    <property type="entry name" value="AhpC/TSA"/>
</dbReference>
<reference evidence="2 3" key="1">
    <citation type="submission" date="2018-07" db="EMBL/GenBank/DDBJ databases">
        <title>Dyadobacter roseus sp. nov., isolated from rose rhizosphere soil.</title>
        <authorList>
            <person name="Chen L."/>
        </authorList>
    </citation>
    <scope>NUCLEOTIDE SEQUENCE [LARGE SCALE GENOMIC DNA]</scope>
    <source>
        <strain evidence="2 3">RS19</strain>
    </source>
</reference>
<feature type="domain" description="Thioredoxin" evidence="1">
    <location>
        <begin position="43"/>
        <end position="191"/>
    </location>
</feature>
<accession>A0A3D8Y9K1</accession>
<dbReference type="EMBL" id="QNUL01000012">
    <property type="protein sequence ID" value="REA60189.1"/>
    <property type="molecule type" value="Genomic_DNA"/>
</dbReference>
<dbReference type="CDD" id="cd02966">
    <property type="entry name" value="TlpA_like_family"/>
    <property type="match status" value="1"/>
</dbReference>
<dbReference type="GO" id="GO:0016491">
    <property type="term" value="F:oxidoreductase activity"/>
    <property type="evidence" value="ECO:0007669"/>
    <property type="project" value="InterPro"/>
</dbReference>
<proteinExistence type="predicted"/>
<dbReference type="PANTHER" id="PTHR42852:SF13">
    <property type="entry name" value="PROTEIN DIPZ"/>
    <property type="match status" value="1"/>
</dbReference>
<name>A0A3D8Y9K1_9BACT</name>
<organism evidence="2 3">
    <name type="scientific">Dyadobacter luteus</name>
    <dbReference type="NCBI Taxonomy" id="2259619"/>
    <lineage>
        <taxon>Bacteria</taxon>
        <taxon>Pseudomonadati</taxon>
        <taxon>Bacteroidota</taxon>
        <taxon>Cytophagia</taxon>
        <taxon>Cytophagales</taxon>
        <taxon>Spirosomataceae</taxon>
        <taxon>Dyadobacter</taxon>
    </lineage>
</organism>
<dbReference type="InterPro" id="IPR013766">
    <property type="entry name" value="Thioredoxin_domain"/>
</dbReference>
<dbReference type="Pfam" id="PF00578">
    <property type="entry name" value="AhpC-TSA"/>
    <property type="match status" value="1"/>
</dbReference>
<dbReference type="OrthoDB" id="1118217at2"/>
<dbReference type="GO" id="GO:0016209">
    <property type="term" value="F:antioxidant activity"/>
    <property type="evidence" value="ECO:0007669"/>
    <property type="project" value="InterPro"/>
</dbReference>